<dbReference type="Proteomes" id="UP001287286">
    <property type="component" value="Unassembled WGS sequence"/>
</dbReference>
<accession>A0A2U3DYJ2</accession>
<keyword evidence="4 7" id="KW-1133">Transmembrane helix</keyword>
<proteinExistence type="inferred from homology"/>
<evidence type="ECO:0000256" key="4">
    <source>
        <dbReference type="ARBA" id="ARBA00022989"/>
    </source>
</evidence>
<evidence type="ECO:0000256" key="2">
    <source>
        <dbReference type="ARBA" id="ARBA00009877"/>
    </source>
</evidence>
<evidence type="ECO:0000256" key="6">
    <source>
        <dbReference type="SAM" id="MobiDB-lite"/>
    </source>
</evidence>
<evidence type="ECO:0000313" key="8">
    <source>
        <dbReference type="EMBL" id="KAK4094841.1"/>
    </source>
</evidence>
<feature type="region of interest" description="Disordered" evidence="6">
    <location>
        <begin position="26"/>
        <end position="46"/>
    </location>
</feature>
<feature type="transmembrane region" description="Helical" evidence="7">
    <location>
        <begin position="77"/>
        <end position="94"/>
    </location>
</feature>
<name>A0A2U3DYJ2_PURLI</name>
<reference evidence="8" key="3">
    <citation type="submission" date="2023-11" db="EMBL/GenBank/DDBJ databases">
        <authorList>
            <person name="Beijen E."/>
            <person name="Ohm R.A."/>
        </authorList>
    </citation>
    <scope>NUCLEOTIDE SEQUENCE</scope>
    <source>
        <strain evidence="8">CBS 150709</strain>
    </source>
</reference>
<dbReference type="GO" id="GO:0032977">
    <property type="term" value="F:membrane insertase activity"/>
    <property type="evidence" value="ECO:0007669"/>
    <property type="project" value="InterPro"/>
</dbReference>
<feature type="transmembrane region" description="Helical" evidence="7">
    <location>
        <begin position="294"/>
        <end position="316"/>
    </location>
</feature>
<evidence type="ECO:0000313" key="9">
    <source>
        <dbReference type="EMBL" id="PWI67329.1"/>
    </source>
</evidence>
<evidence type="ECO:0000256" key="7">
    <source>
        <dbReference type="SAM" id="Phobius"/>
    </source>
</evidence>
<comment type="similarity">
    <text evidence="2">Belongs to the OXA1/ALB3/YidC family.</text>
</comment>
<dbReference type="PANTHER" id="PTHR12428:SF65">
    <property type="entry name" value="CYTOCHROME C OXIDASE ASSEMBLY PROTEIN COX18, MITOCHONDRIAL"/>
    <property type="match status" value="1"/>
</dbReference>
<dbReference type="GO" id="GO:0005743">
    <property type="term" value="C:mitochondrial inner membrane"/>
    <property type="evidence" value="ECO:0007669"/>
    <property type="project" value="TreeGrafter"/>
</dbReference>
<dbReference type="EMBL" id="LCWV01000019">
    <property type="protein sequence ID" value="PWI67329.1"/>
    <property type="molecule type" value="Genomic_DNA"/>
</dbReference>
<keyword evidence="5 7" id="KW-0472">Membrane</keyword>
<evidence type="ECO:0000313" key="11">
    <source>
        <dbReference type="Proteomes" id="UP001287286"/>
    </source>
</evidence>
<evidence type="ECO:0000313" key="10">
    <source>
        <dbReference type="Proteomes" id="UP000245956"/>
    </source>
</evidence>
<keyword evidence="11" id="KW-1185">Reference proteome</keyword>
<evidence type="ECO:0000256" key="1">
    <source>
        <dbReference type="ARBA" id="ARBA00004141"/>
    </source>
</evidence>
<dbReference type="EMBL" id="JAWRVI010000002">
    <property type="protein sequence ID" value="KAK4094841.1"/>
    <property type="molecule type" value="Genomic_DNA"/>
</dbReference>
<feature type="compositionally biased region" description="Low complexity" evidence="6">
    <location>
        <begin position="34"/>
        <end position="44"/>
    </location>
</feature>
<dbReference type="AlphaFoldDB" id="A0A2U3DYJ2"/>
<protein>
    <recommendedName>
        <fullName evidence="12">Mitochondrial export translocase Oxa2</fullName>
    </recommendedName>
</protein>
<reference evidence="8 11" key="4">
    <citation type="journal article" date="2024" name="Microbiol. Resour. Announc.">
        <title>Genome annotations for the ascomycete fungi Trichoderma harzianum, Trichoderma aggressivum, and Purpureocillium lilacinum.</title>
        <authorList>
            <person name="Beijen E.P.W."/>
            <person name="Ohm R.A."/>
        </authorList>
    </citation>
    <scope>NUCLEOTIDE SEQUENCE [LARGE SCALE GENOMIC DNA]</scope>
    <source>
        <strain evidence="8 11">CBS 150709</strain>
    </source>
</reference>
<gene>
    <name evidence="9" type="ORF">PCL_03097</name>
    <name evidence="8" type="ORF">Purlil1_537</name>
</gene>
<dbReference type="GO" id="GO:0032979">
    <property type="term" value="P:protein insertion into mitochondrial inner membrane from matrix"/>
    <property type="evidence" value="ECO:0007669"/>
    <property type="project" value="TreeGrafter"/>
</dbReference>
<sequence>MPPPLRAAMPAGAGLATAARRVALSSPPARPLCRSSSTPTRTTSIAGSRRHVHLSALGDAVIWTADGVSALHHAAGLPWYLAIPLVAVGVNLSFRLPIQHYTRRLVVRRAELNPLVSAWASRHAATVPAPTARAGDSIEAAERTWRLRVAGLTERSRRRIYKVWGVQRWKTLAPFLSMVPFIVVSEALRRLCGAPMGWISHQMGLANVERVSAALSDSTGLFDQSLAQGGCLWFADLTAMDPYYVLPLLCSALLARTSWGRLSKEQLRALLTVDRSGARIAPISRIQTAIGRTLLLVPLFPIVFADLPSAIFLYWATTFGLNDVNESIIQRLVPKRTPKLKLGPKAAPALPYLRGIKAKGVSIK</sequence>
<comment type="caution">
    <text evidence="9">The sequence shown here is derived from an EMBL/GenBank/DDBJ whole genome shotgun (WGS) entry which is preliminary data.</text>
</comment>
<evidence type="ECO:0000256" key="3">
    <source>
        <dbReference type="ARBA" id="ARBA00022692"/>
    </source>
</evidence>
<reference evidence="9" key="1">
    <citation type="submission" date="2015-05" db="EMBL/GenBank/DDBJ databases">
        <authorList>
            <person name="Wang D.B."/>
            <person name="Wang M."/>
        </authorList>
    </citation>
    <scope>NUCLEOTIDE SEQUENCE</scope>
    <source>
        <strain evidence="9">36-1</strain>
    </source>
</reference>
<evidence type="ECO:0008006" key="12">
    <source>
        <dbReference type="Google" id="ProtNLM"/>
    </source>
</evidence>
<evidence type="ECO:0000256" key="5">
    <source>
        <dbReference type="ARBA" id="ARBA00023136"/>
    </source>
</evidence>
<dbReference type="InterPro" id="IPR001708">
    <property type="entry name" value="YidC/ALB3/OXA1/COX18"/>
</dbReference>
<dbReference type="GO" id="GO:0033617">
    <property type="term" value="P:mitochondrial respiratory chain complex IV assembly"/>
    <property type="evidence" value="ECO:0007669"/>
    <property type="project" value="TreeGrafter"/>
</dbReference>
<comment type="subcellular location">
    <subcellularLocation>
        <location evidence="1">Membrane</location>
        <topology evidence="1">Multi-pass membrane protein</topology>
    </subcellularLocation>
</comment>
<organism evidence="9 10">
    <name type="scientific">Purpureocillium lilacinum</name>
    <name type="common">Paecilomyces lilacinus</name>
    <dbReference type="NCBI Taxonomy" id="33203"/>
    <lineage>
        <taxon>Eukaryota</taxon>
        <taxon>Fungi</taxon>
        <taxon>Dikarya</taxon>
        <taxon>Ascomycota</taxon>
        <taxon>Pezizomycotina</taxon>
        <taxon>Sordariomycetes</taxon>
        <taxon>Hypocreomycetidae</taxon>
        <taxon>Hypocreales</taxon>
        <taxon>Ophiocordycipitaceae</taxon>
        <taxon>Purpureocillium</taxon>
    </lineage>
</organism>
<dbReference type="PANTHER" id="PTHR12428">
    <property type="entry name" value="OXA1"/>
    <property type="match status" value="1"/>
</dbReference>
<reference evidence="9 10" key="2">
    <citation type="journal article" date="2016" name="Front. Microbiol.">
        <title>Genome and transcriptome sequences reveal the specific parasitism of the nematophagous Purpureocillium lilacinum 36-1.</title>
        <authorList>
            <person name="Xie J."/>
            <person name="Li S."/>
            <person name="Mo C."/>
            <person name="Xiao X."/>
            <person name="Peng D."/>
            <person name="Wang G."/>
            <person name="Xiao Y."/>
        </authorList>
    </citation>
    <scope>NUCLEOTIDE SEQUENCE [LARGE SCALE GENOMIC DNA]</scope>
    <source>
        <strain evidence="9 10">36-1</strain>
    </source>
</reference>
<dbReference type="Proteomes" id="UP000245956">
    <property type="component" value="Unassembled WGS sequence"/>
</dbReference>
<keyword evidence="3 7" id="KW-0812">Transmembrane</keyword>